<keyword evidence="2" id="KW-1185">Reference proteome</keyword>
<evidence type="ECO:0000313" key="2">
    <source>
        <dbReference type="Proteomes" id="UP000322840"/>
    </source>
</evidence>
<sequence>MSSDIAEVMPACVKFVNVKPYEQMDAETGGDELVQYTINGQALIVPWWGSHVVIDRNNKVKVFPGKPIRSSLCSEGGVVDWIGTDCERFEEQGMIIADAEVNGAFAEEFMLSLCFFDHVVI</sequence>
<proteinExistence type="predicted"/>
<dbReference type="EMBL" id="MN062188">
    <property type="protein sequence ID" value="QEG09409.1"/>
    <property type="molecule type" value="Genomic_DNA"/>
</dbReference>
<evidence type="ECO:0000313" key="1">
    <source>
        <dbReference type="EMBL" id="QEG09409.1"/>
    </source>
</evidence>
<gene>
    <name evidence="1" type="ORF">CPT_Saba_036</name>
</gene>
<organism evidence="1 2">
    <name type="scientific">Proteus phage Saba</name>
    <dbReference type="NCBI Taxonomy" id="2596672"/>
    <lineage>
        <taxon>Viruses</taxon>
        <taxon>Duplodnaviria</taxon>
        <taxon>Heunggongvirae</taxon>
        <taxon>Uroviricota</taxon>
        <taxon>Caudoviricetes</taxon>
        <taxon>Casjensviridae</taxon>
        <taxon>Cenphatecvirus</taxon>
        <taxon>Cenphatecvirus saba</taxon>
    </lineage>
</organism>
<accession>A0A5B9N742</accession>
<reference evidence="2" key="1">
    <citation type="submission" date="2019-06" db="EMBL/GenBank/DDBJ databases">
        <title>The Complete Genome of Proteus mirabilis Siphophage Saba.</title>
        <authorList>
            <person name="Nyugen J."/>
            <person name="Harb L."/>
            <person name="Moreland R."/>
            <person name="Liu M."/>
            <person name="Ramsey J."/>
        </authorList>
    </citation>
    <scope>NUCLEOTIDE SEQUENCE [LARGE SCALE GENOMIC DNA]</scope>
</reference>
<name>A0A5B9N742_9CAUD</name>
<protein>
    <submittedName>
        <fullName evidence="1">Uncharacterized protein</fullName>
    </submittedName>
</protein>
<dbReference type="Proteomes" id="UP000322840">
    <property type="component" value="Segment"/>
</dbReference>